<evidence type="ECO:0000256" key="3">
    <source>
        <dbReference type="ARBA" id="ARBA00022833"/>
    </source>
</evidence>
<name>A0A194QYW4_PAPMA</name>
<dbReference type="Pfam" id="PF05485">
    <property type="entry name" value="THAP"/>
    <property type="match status" value="1"/>
</dbReference>
<dbReference type="GO" id="GO:0008270">
    <property type="term" value="F:zinc ion binding"/>
    <property type="evidence" value="ECO:0007669"/>
    <property type="project" value="UniProtKB-KW"/>
</dbReference>
<accession>A0A194QYW4</accession>
<gene>
    <name evidence="6" type="ORF">RR48_07846</name>
</gene>
<organism evidence="6 7">
    <name type="scientific">Papilio machaon</name>
    <name type="common">Old World swallowtail butterfly</name>
    <dbReference type="NCBI Taxonomy" id="76193"/>
    <lineage>
        <taxon>Eukaryota</taxon>
        <taxon>Metazoa</taxon>
        <taxon>Ecdysozoa</taxon>
        <taxon>Arthropoda</taxon>
        <taxon>Hexapoda</taxon>
        <taxon>Insecta</taxon>
        <taxon>Pterygota</taxon>
        <taxon>Neoptera</taxon>
        <taxon>Endopterygota</taxon>
        <taxon>Lepidoptera</taxon>
        <taxon>Glossata</taxon>
        <taxon>Ditrysia</taxon>
        <taxon>Papilionoidea</taxon>
        <taxon>Papilionidae</taxon>
        <taxon>Papilioninae</taxon>
        <taxon>Papilio</taxon>
    </lineage>
</organism>
<evidence type="ECO:0000313" key="6">
    <source>
        <dbReference type="EMBL" id="KPJ08786.1"/>
    </source>
</evidence>
<evidence type="ECO:0000313" key="7">
    <source>
        <dbReference type="Proteomes" id="UP000053240"/>
    </source>
</evidence>
<keyword evidence="4" id="KW-0238">DNA-binding</keyword>
<feature type="domain" description="THAP-type" evidence="5">
    <location>
        <begin position="2"/>
        <end position="66"/>
    </location>
</feature>
<keyword evidence="7" id="KW-1185">Reference proteome</keyword>
<evidence type="ECO:0000256" key="4">
    <source>
        <dbReference type="ARBA" id="ARBA00023125"/>
    </source>
</evidence>
<dbReference type="InterPro" id="IPR006612">
    <property type="entry name" value="THAP_Znf"/>
</dbReference>
<keyword evidence="2" id="KW-0863">Zinc-finger</keyword>
<evidence type="ECO:0000256" key="1">
    <source>
        <dbReference type="ARBA" id="ARBA00022723"/>
    </source>
</evidence>
<dbReference type="Proteomes" id="UP000053240">
    <property type="component" value="Unassembled WGS sequence"/>
</dbReference>
<keyword evidence="1" id="KW-0479">Metal-binding</keyword>
<evidence type="ECO:0000256" key="2">
    <source>
        <dbReference type="ARBA" id="ARBA00022771"/>
    </source>
</evidence>
<dbReference type="AlphaFoldDB" id="A0A194QYW4"/>
<reference evidence="6 7" key="1">
    <citation type="journal article" date="2015" name="Nat. Commun.">
        <title>Outbred genome sequencing and CRISPR/Cas9 gene editing in butterflies.</title>
        <authorList>
            <person name="Li X."/>
            <person name="Fan D."/>
            <person name="Zhang W."/>
            <person name="Liu G."/>
            <person name="Zhang L."/>
            <person name="Zhao L."/>
            <person name="Fang X."/>
            <person name="Chen L."/>
            <person name="Dong Y."/>
            <person name="Chen Y."/>
            <person name="Ding Y."/>
            <person name="Zhao R."/>
            <person name="Feng M."/>
            <person name="Zhu Y."/>
            <person name="Feng Y."/>
            <person name="Jiang X."/>
            <person name="Zhu D."/>
            <person name="Xiang H."/>
            <person name="Feng X."/>
            <person name="Li S."/>
            <person name="Wang J."/>
            <person name="Zhang G."/>
            <person name="Kronforst M.R."/>
            <person name="Wang W."/>
        </authorList>
    </citation>
    <scope>NUCLEOTIDE SEQUENCE [LARGE SCALE GENOMIC DNA]</scope>
    <source>
        <strain evidence="6">Ya'a_city_454_Pm</strain>
        <tissue evidence="6">Whole body</tissue>
    </source>
</reference>
<protein>
    <recommendedName>
        <fullName evidence="5">THAP-type domain-containing protein</fullName>
    </recommendedName>
</protein>
<proteinExistence type="predicted"/>
<dbReference type="SUPFAM" id="SSF57716">
    <property type="entry name" value="Glucocorticoid receptor-like (DNA-binding domain)"/>
    <property type="match status" value="1"/>
</dbReference>
<dbReference type="GO" id="GO:0003677">
    <property type="term" value="F:DNA binding"/>
    <property type="evidence" value="ECO:0007669"/>
    <property type="project" value="UniProtKB-KW"/>
</dbReference>
<evidence type="ECO:0000259" key="5">
    <source>
        <dbReference type="Pfam" id="PF05485"/>
    </source>
</evidence>
<dbReference type="EMBL" id="KQ461137">
    <property type="protein sequence ID" value="KPJ08786.1"/>
    <property type="molecule type" value="Genomic_DNA"/>
</dbReference>
<dbReference type="InParanoid" id="A0A194QYW4"/>
<keyword evidence="3" id="KW-0862">Zinc</keyword>
<sequence length="191" mass="21733">MFLNVPQDEKRRKKWFQAALRDNPKTKSNFFCCEDHFDLKDDMENYIYYTTMGGKAKIKIDVVPHKFECQPNRIRQGTSMILRTAAEKRQQIVQDILSESLDNVEIGNPQEPNFDAVSVDTSNSCIVAVQVNKRPKYPSVSVQCKLPSIGVDKSCSPIKTGSISTATSPIKPLRQKLVFIITQRCSEEFII</sequence>